<dbReference type="VEuPathDB" id="FungiDB:CC1G_12161"/>
<name>A8N0C3_COPC7</name>
<dbReference type="OMA" id="FFTQVIV"/>
<evidence type="ECO:0000256" key="4">
    <source>
        <dbReference type="ARBA" id="ARBA00022617"/>
    </source>
</evidence>
<keyword evidence="5 9" id="KW-0479">Metal-binding</keyword>
<accession>A8N0C3</accession>
<keyword evidence="13" id="KW-1185">Reference proteome</keyword>
<organism evidence="12 13">
    <name type="scientific">Coprinopsis cinerea (strain Okayama-7 / 130 / ATCC MYA-4618 / FGSC 9003)</name>
    <name type="common">Inky cap fungus</name>
    <name type="synonym">Hormographiella aspergillata</name>
    <dbReference type="NCBI Taxonomy" id="240176"/>
    <lineage>
        <taxon>Eukaryota</taxon>
        <taxon>Fungi</taxon>
        <taxon>Dikarya</taxon>
        <taxon>Basidiomycota</taxon>
        <taxon>Agaricomycotina</taxon>
        <taxon>Agaricomycetes</taxon>
        <taxon>Agaricomycetidae</taxon>
        <taxon>Agaricales</taxon>
        <taxon>Agaricineae</taxon>
        <taxon>Psathyrellaceae</taxon>
        <taxon>Coprinopsis</taxon>
    </lineage>
</organism>
<proteinExistence type="inferred from homology"/>
<keyword evidence="11" id="KW-0812">Transmembrane</keyword>
<dbReference type="InterPro" id="IPR050364">
    <property type="entry name" value="Cytochrome_P450_fung"/>
</dbReference>
<dbReference type="Pfam" id="PF00067">
    <property type="entry name" value="p450"/>
    <property type="match status" value="1"/>
</dbReference>
<evidence type="ECO:0000256" key="11">
    <source>
        <dbReference type="SAM" id="Phobius"/>
    </source>
</evidence>
<dbReference type="InterPro" id="IPR036396">
    <property type="entry name" value="Cyt_P450_sf"/>
</dbReference>
<evidence type="ECO:0000313" key="12">
    <source>
        <dbReference type="EMBL" id="EAU93497.1"/>
    </source>
</evidence>
<evidence type="ECO:0000256" key="6">
    <source>
        <dbReference type="ARBA" id="ARBA00023002"/>
    </source>
</evidence>
<dbReference type="Proteomes" id="UP000001861">
    <property type="component" value="Unassembled WGS sequence"/>
</dbReference>
<comment type="cofactor">
    <cofactor evidence="1 9">
        <name>heme</name>
        <dbReference type="ChEBI" id="CHEBI:30413"/>
    </cofactor>
</comment>
<dbReference type="PROSITE" id="PS00086">
    <property type="entry name" value="CYTOCHROME_P450"/>
    <property type="match status" value="1"/>
</dbReference>
<evidence type="ECO:0000256" key="8">
    <source>
        <dbReference type="ARBA" id="ARBA00023033"/>
    </source>
</evidence>
<evidence type="ECO:0000256" key="9">
    <source>
        <dbReference type="PIRSR" id="PIRSR602401-1"/>
    </source>
</evidence>
<keyword evidence="11" id="KW-1133">Transmembrane helix</keyword>
<sequence>MTSLRLQAIIDQASALAMLSPTRWTLILATGVAALPLILVQWKRFSRPPLPPGPPRLPILGNVLQIPAKEPWRVYKEWAKSYGDVMHLKAVGDTFIILNSLTAALDLLEQKAVFFSSRPRIISFDLIGLNWALGALGYGPKWRAARKAFHQHFNQHEIKSYRPITEQEGLIYLRRIAEHPEQFRQATRDFYGNVLMRISYGVNDVEYNRKLLRNAEAIVQCLSECILPGRFLVNVFPWLRHFPSWFPGTAWKKKFAEYSAASDLALVGSFNDAQERARKGYQSEFPNVATRLISEFPDEKDKDYQLQLDVARAVTADAFVAGSDTSVSSTYALYLALAMYPEVQRRAQKEIDTVVGSHRLPTYNDHARLPYLQAIIKEVFRWHTTVPLGLTHVSTEDYVYKGYFIPKGSNIMTNVWAIMHDPNVFEDPFEFKPERYLKNGQIDPTVLGPESAVFGFGRRICPGRHLGRDSLTYVAACLLALFDIKPPKNEAGNPVKLELKVTSELASSPQPFEVEIVPRSPQHLSLLRTE</sequence>
<dbReference type="KEGG" id="cci:CC1G_12161"/>
<gene>
    <name evidence="12" type="ORF">CC1G_12161</name>
</gene>
<dbReference type="InterPro" id="IPR017972">
    <property type="entry name" value="Cyt_P450_CS"/>
</dbReference>
<evidence type="ECO:0000256" key="7">
    <source>
        <dbReference type="ARBA" id="ARBA00023004"/>
    </source>
</evidence>
<comment type="pathway">
    <text evidence="2">Secondary metabolite biosynthesis.</text>
</comment>
<dbReference type="SUPFAM" id="SSF48264">
    <property type="entry name" value="Cytochrome P450"/>
    <property type="match status" value="1"/>
</dbReference>
<feature type="transmembrane region" description="Helical" evidence="11">
    <location>
        <begin position="24"/>
        <end position="42"/>
    </location>
</feature>
<evidence type="ECO:0000256" key="10">
    <source>
        <dbReference type="RuleBase" id="RU000461"/>
    </source>
</evidence>
<dbReference type="InterPro" id="IPR001128">
    <property type="entry name" value="Cyt_P450"/>
</dbReference>
<dbReference type="PRINTS" id="PR00463">
    <property type="entry name" value="EP450I"/>
</dbReference>
<dbReference type="EMBL" id="AACS02000001">
    <property type="protein sequence ID" value="EAU93497.1"/>
    <property type="molecule type" value="Genomic_DNA"/>
</dbReference>
<keyword evidence="7 9" id="KW-0408">Iron</keyword>
<dbReference type="AlphaFoldDB" id="A8N0C3"/>
<dbReference type="GO" id="GO:0020037">
    <property type="term" value="F:heme binding"/>
    <property type="evidence" value="ECO:0007669"/>
    <property type="project" value="InterPro"/>
</dbReference>
<keyword evidence="11" id="KW-0472">Membrane</keyword>
<dbReference type="CDD" id="cd11065">
    <property type="entry name" value="CYP64-like"/>
    <property type="match status" value="1"/>
</dbReference>
<keyword evidence="4 9" id="KW-0349">Heme</keyword>
<dbReference type="GO" id="GO:0005506">
    <property type="term" value="F:iron ion binding"/>
    <property type="evidence" value="ECO:0007669"/>
    <property type="project" value="InterPro"/>
</dbReference>
<reference evidence="12 13" key="1">
    <citation type="journal article" date="2010" name="Proc. Natl. Acad. Sci. U.S.A.">
        <title>Insights into evolution of multicellular fungi from the assembled chromosomes of the mushroom Coprinopsis cinerea (Coprinus cinereus).</title>
        <authorList>
            <person name="Stajich J.E."/>
            <person name="Wilke S.K."/>
            <person name="Ahren D."/>
            <person name="Au C.H."/>
            <person name="Birren B.W."/>
            <person name="Borodovsky M."/>
            <person name="Burns C."/>
            <person name="Canback B."/>
            <person name="Casselton L.A."/>
            <person name="Cheng C.K."/>
            <person name="Deng J."/>
            <person name="Dietrich F.S."/>
            <person name="Fargo D.C."/>
            <person name="Farman M.L."/>
            <person name="Gathman A.C."/>
            <person name="Goldberg J."/>
            <person name="Guigo R."/>
            <person name="Hoegger P.J."/>
            <person name="Hooker J.B."/>
            <person name="Huggins A."/>
            <person name="James T.Y."/>
            <person name="Kamada T."/>
            <person name="Kilaru S."/>
            <person name="Kodira C."/>
            <person name="Kues U."/>
            <person name="Kupfer D."/>
            <person name="Kwan H.S."/>
            <person name="Lomsadze A."/>
            <person name="Li W."/>
            <person name="Lilly W.W."/>
            <person name="Ma L.J."/>
            <person name="Mackey A.J."/>
            <person name="Manning G."/>
            <person name="Martin F."/>
            <person name="Muraguchi H."/>
            <person name="Natvig D.O."/>
            <person name="Palmerini H."/>
            <person name="Ramesh M.A."/>
            <person name="Rehmeyer C.J."/>
            <person name="Roe B.A."/>
            <person name="Shenoy N."/>
            <person name="Stanke M."/>
            <person name="Ter-Hovhannisyan V."/>
            <person name="Tunlid A."/>
            <person name="Velagapudi R."/>
            <person name="Vision T.J."/>
            <person name="Zeng Q."/>
            <person name="Zolan M.E."/>
            <person name="Pukkila P.J."/>
        </authorList>
    </citation>
    <scope>NUCLEOTIDE SEQUENCE [LARGE SCALE GENOMIC DNA]</scope>
    <source>
        <strain evidence="13">Okayama-7 / 130 / ATCC MYA-4618 / FGSC 9003</strain>
    </source>
</reference>
<comment type="caution">
    <text evidence="12">The sequence shown here is derived from an EMBL/GenBank/DDBJ whole genome shotgun (WGS) entry which is preliminary data.</text>
</comment>
<dbReference type="PANTHER" id="PTHR46300">
    <property type="entry name" value="P450, PUTATIVE (EUROFUNG)-RELATED-RELATED"/>
    <property type="match status" value="1"/>
</dbReference>
<dbReference type="RefSeq" id="XP_001828320.1">
    <property type="nucleotide sequence ID" value="XM_001828268.1"/>
</dbReference>
<dbReference type="eggNOG" id="KOG0156">
    <property type="taxonomic scope" value="Eukaryota"/>
</dbReference>
<evidence type="ECO:0000256" key="1">
    <source>
        <dbReference type="ARBA" id="ARBA00001971"/>
    </source>
</evidence>
<dbReference type="GeneID" id="6004734"/>
<keyword evidence="6 10" id="KW-0560">Oxidoreductase</keyword>
<dbReference type="PANTHER" id="PTHR46300:SF7">
    <property type="entry name" value="P450, PUTATIVE (EUROFUNG)-RELATED"/>
    <property type="match status" value="1"/>
</dbReference>
<dbReference type="InParanoid" id="A8N0C3"/>
<evidence type="ECO:0000256" key="3">
    <source>
        <dbReference type="ARBA" id="ARBA00010617"/>
    </source>
</evidence>
<dbReference type="GO" id="GO:0004497">
    <property type="term" value="F:monooxygenase activity"/>
    <property type="evidence" value="ECO:0007669"/>
    <property type="project" value="UniProtKB-KW"/>
</dbReference>
<dbReference type="InterPro" id="IPR002401">
    <property type="entry name" value="Cyt_P450_E_grp-I"/>
</dbReference>
<dbReference type="Gene3D" id="1.10.630.10">
    <property type="entry name" value="Cytochrome P450"/>
    <property type="match status" value="1"/>
</dbReference>
<keyword evidence="8 10" id="KW-0503">Monooxygenase</keyword>
<evidence type="ECO:0000256" key="5">
    <source>
        <dbReference type="ARBA" id="ARBA00022723"/>
    </source>
</evidence>
<feature type="binding site" description="axial binding residue" evidence="9">
    <location>
        <position position="461"/>
    </location>
    <ligand>
        <name>heme</name>
        <dbReference type="ChEBI" id="CHEBI:30413"/>
    </ligand>
    <ligandPart>
        <name>Fe</name>
        <dbReference type="ChEBI" id="CHEBI:18248"/>
    </ligandPart>
</feature>
<evidence type="ECO:0000313" key="13">
    <source>
        <dbReference type="Proteomes" id="UP000001861"/>
    </source>
</evidence>
<dbReference type="OrthoDB" id="2789670at2759"/>
<evidence type="ECO:0000256" key="2">
    <source>
        <dbReference type="ARBA" id="ARBA00005179"/>
    </source>
</evidence>
<protein>
    <submittedName>
        <fullName evidence="12">Cytochrome P450</fullName>
    </submittedName>
</protein>
<dbReference type="GO" id="GO:0016705">
    <property type="term" value="F:oxidoreductase activity, acting on paired donors, with incorporation or reduction of molecular oxygen"/>
    <property type="evidence" value="ECO:0007669"/>
    <property type="project" value="InterPro"/>
</dbReference>
<comment type="similarity">
    <text evidence="3 10">Belongs to the cytochrome P450 family.</text>
</comment>